<sequence>MNFLVIIITYSKIVNYRKATQWNSHEIEKLEQIDQIMFNLTESKDFKADLTKEVQYLKQAKLTKNPATEQDLINTYIKDIRKRIPLNVIVHFNIDVLKHYVNSRDDLKENLAKSISKSML</sequence>
<protein>
    <submittedName>
        <fullName evidence="1">Uncharacterized protein</fullName>
    </submittedName>
</protein>
<name>A0AAV4E5K3_LACHE</name>
<gene>
    <name evidence="1" type="ORF">LHEJCM1062_03360</name>
</gene>
<dbReference type="EMBL" id="BLYV01000075">
    <property type="protein sequence ID" value="GFP12464.1"/>
    <property type="molecule type" value="Genomic_DNA"/>
</dbReference>
<reference evidence="1" key="1">
    <citation type="submission" date="2020-07" db="EMBL/GenBank/DDBJ databases">
        <title>Draft genome sequence of Lactobacillus helveticus strain JCM 1062.</title>
        <authorList>
            <person name="Endo A."/>
            <person name="Maeno S."/>
            <person name="Kido Y."/>
        </authorList>
    </citation>
    <scope>NUCLEOTIDE SEQUENCE</scope>
    <source>
        <strain evidence="1">JCM 1062</strain>
    </source>
</reference>
<comment type="caution">
    <text evidence="1">The sequence shown here is derived from an EMBL/GenBank/DDBJ whole genome shotgun (WGS) entry which is preliminary data.</text>
</comment>
<organism evidence="1 2">
    <name type="scientific">Lactobacillus helveticus</name>
    <name type="common">Lactobacillus suntoryeus</name>
    <dbReference type="NCBI Taxonomy" id="1587"/>
    <lineage>
        <taxon>Bacteria</taxon>
        <taxon>Bacillati</taxon>
        <taxon>Bacillota</taxon>
        <taxon>Bacilli</taxon>
        <taxon>Lactobacillales</taxon>
        <taxon>Lactobacillaceae</taxon>
        <taxon>Lactobacillus</taxon>
    </lineage>
</organism>
<dbReference type="AlphaFoldDB" id="A0AAV4E5K3"/>
<evidence type="ECO:0000313" key="1">
    <source>
        <dbReference type="EMBL" id="GFP12464.1"/>
    </source>
</evidence>
<accession>A0AAV4E5K3</accession>
<proteinExistence type="predicted"/>
<dbReference type="Proteomes" id="UP000630086">
    <property type="component" value="Unassembled WGS sequence"/>
</dbReference>
<evidence type="ECO:0000313" key="2">
    <source>
        <dbReference type="Proteomes" id="UP000630086"/>
    </source>
</evidence>